<protein>
    <submittedName>
        <fullName evidence="2">Trigger factor</fullName>
    </submittedName>
</protein>
<dbReference type="EMBL" id="FPAS01000002">
    <property type="protein sequence ID" value="SFT69467.1"/>
    <property type="molecule type" value="Genomic_DNA"/>
</dbReference>
<keyword evidence="3" id="KW-1185">Reference proteome</keyword>
<dbReference type="SUPFAM" id="SSF109998">
    <property type="entry name" value="Triger factor/SurA peptide-binding domain-like"/>
    <property type="match status" value="1"/>
</dbReference>
<dbReference type="STRING" id="477690.SAMN05216474_1864"/>
<feature type="domain" description="Trigger factor ribosome-binding bacterial" evidence="1">
    <location>
        <begin position="1"/>
        <end position="149"/>
    </location>
</feature>
<organism evidence="2 3">
    <name type="scientific">Lishizhenia tianjinensis</name>
    <dbReference type="NCBI Taxonomy" id="477690"/>
    <lineage>
        <taxon>Bacteria</taxon>
        <taxon>Pseudomonadati</taxon>
        <taxon>Bacteroidota</taxon>
        <taxon>Flavobacteriia</taxon>
        <taxon>Flavobacteriales</taxon>
        <taxon>Crocinitomicaceae</taxon>
        <taxon>Lishizhenia</taxon>
    </lineage>
</organism>
<dbReference type="InterPro" id="IPR005215">
    <property type="entry name" value="Trig_fac"/>
</dbReference>
<dbReference type="InterPro" id="IPR008881">
    <property type="entry name" value="Trigger_fac_ribosome-bd_bac"/>
</dbReference>
<reference evidence="2 3" key="1">
    <citation type="submission" date="2016-10" db="EMBL/GenBank/DDBJ databases">
        <authorList>
            <person name="de Groot N.N."/>
        </authorList>
    </citation>
    <scope>NUCLEOTIDE SEQUENCE [LARGE SCALE GENOMIC DNA]</scope>
    <source>
        <strain evidence="2 3">CGMCC 1.7005</strain>
    </source>
</reference>
<dbReference type="Gene3D" id="1.10.3120.10">
    <property type="entry name" value="Trigger factor, C-terminal domain"/>
    <property type="match status" value="1"/>
</dbReference>
<dbReference type="GO" id="GO:0051083">
    <property type="term" value="P:'de novo' cotranslational protein folding"/>
    <property type="evidence" value="ECO:0007669"/>
    <property type="project" value="TreeGrafter"/>
</dbReference>
<dbReference type="PIRSF" id="PIRSF003095">
    <property type="entry name" value="Trigger_factor"/>
    <property type="match status" value="1"/>
</dbReference>
<dbReference type="InterPro" id="IPR027304">
    <property type="entry name" value="Trigger_fact/SurA_dom_sf"/>
</dbReference>
<dbReference type="GO" id="GO:0003755">
    <property type="term" value="F:peptidyl-prolyl cis-trans isomerase activity"/>
    <property type="evidence" value="ECO:0007669"/>
    <property type="project" value="TreeGrafter"/>
</dbReference>
<gene>
    <name evidence="2" type="ORF">SAMN05216474_1864</name>
</gene>
<dbReference type="InterPro" id="IPR037041">
    <property type="entry name" value="Trigger_fac_C_sf"/>
</dbReference>
<dbReference type="Proteomes" id="UP000236454">
    <property type="component" value="Unassembled WGS sequence"/>
</dbReference>
<name>A0A1I7A3K4_9FLAO</name>
<dbReference type="NCBIfam" id="TIGR00115">
    <property type="entry name" value="tig"/>
    <property type="match status" value="1"/>
</dbReference>
<dbReference type="GO" id="GO:0015031">
    <property type="term" value="P:protein transport"/>
    <property type="evidence" value="ECO:0007669"/>
    <property type="project" value="InterPro"/>
</dbReference>
<evidence type="ECO:0000259" key="1">
    <source>
        <dbReference type="Pfam" id="PF05697"/>
    </source>
</evidence>
<dbReference type="GO" id="GO:0043022">
    <property type="term" value="F:ribosome binding"/>
    <property type="evidence" value="ECO:0007669"/>
    <property type="project" value="TreeGrafter"/>
</dbReference>
<dbReference type="InterPro" id="IPR036611">
    <property type="entry name" value="Trigger_fac_ribosome-bd_sf"/>
</dbReference>
<dbReference type="GO" id="GO:0044183">
    <property type="term" value="F:protein folding chaperone"/>
    <property type="evidence" value="ECO:0007669"/>
    <property type="project" value="TreeGrafter"/>
</dbReference>
<dbReference type="SUPFAM" id="SSF102735">
    <property type="entry name" value="Trigger factor ribosome-binding domain"/>
    <property type="match status" value="1"/>
</dbReference>
<dbReference type="Gene3D" id="3.30.70.1050">
    <property type="entry name" value="Trigger factor ribosome-binding domain"/>
    <property type="match status" value="1"/>
</dbReference>
<dbReference type="GO" id="GO:0043335">
    <property type="term" value="P:protein unfolding"/>
    <property type="evidence" value="ECO:0007669"/>
    <property type="project" value="TreeGrafter"/>
</dbReference>
<proteinExistence type="predicted"/>
<dbReference type="RefSeq" id="WP_170853725.1">
    <property type="nucleotide sequence ID" value="NZ_FPAS01000002.1"/>
</dbReference>
<dbReference type="Pfam" id="PF05697">
    <property type="entry name" value="Trigger_N"/>
    <property type="match status" value="1"/>
</dbReference>
<dbReference type="AlphaFoldDB" id="A0A1I7A3K4"/>
<accession>A0A1I7A3K4</accession>
<dbReference type="PANTHER" id="PTHR30560:SF3">
    <property type="entry name" value="TRIGGER FACTOR-LIKE PROTEIN TIG, CHLOROPLASTIC"/>
    <property type="match status" value="1"/>
</dbReference>
<evidence type="ECO:0000313" key="3">
    <source>
        <dbReference type="Proteomes" id="UP000236454"/>
    </source>
</evidence>
<sequence>MNVTRENVDELNAILKVEVAKEDYEKKVNDVLSNYRKQANIPGFRKGKVPMGMIKKQYGAAVLGDELNKIVNDALYNYIQENELDILGNPIPKNDAEVKGDFNNPADFEFTYEIGLAPEFDIKLSGRNKYDYVKVKADDKVVDQEVDNMRRRYGKLSAGETVTENDLVMGQFVELVKKDVIKEGGVMNSSTISMEFVEDETTRKKLLGAKVGDAIMVNPEKVSRGGKDTAAMLGVKEEELADLSKKFQFTIHEIKQMELAELNQELFDKLFGEGEIKSEEELRARIAADLERVWSNDSDRLLARNITKDLLAKTEFELPNTFLKRWIQMSQPQDKPVSMEEIEAQYEGYQENLKWQLIQGKIFKSNDIKIDQAEALEYTKGLMAQQYAQYGMPAPEDKELTEVSQKVLANQEEAQRVYDMLADQKLTTFFKETVKLTEKEVSFDEFVKLAEEAQA</sequence>
<dbReference type="PANTHER" id="PTHR30560">
    <property type="entry name" value="TRIGGER FACTOR CHAPERONE AND PEPTIDYL-PROLYL CIS/TRANS ISOMERASE"/>
    <property type="match status" value="1"/>
</dbReference>
<evidence type="ECO:0000313" key="2">
    <source>
        <dbReference type="EMBL" id="SFT69467.1"/>
    </source>
</evidence>